<accession>A0A0C3B5Z0</accession>
<dbReference type="AlphaFoldDB" id="A0A0C3B5Z0"/>
<reference evidence="1 2" key="1">
    <citation type="submission" date="2014-04" db="EMBL/GenBank/DDBJ databases">
        <authorList>
            <consortium name="DOE Joint Genome Institute"/>
            <person name="Kuo A."/>
            <person name="Tarkka M."/>
            <person name="Buscot F."/>
            <person name="Kohler A."/>
            <person name="Nagy L.G."/>
            <person name="Floudas D."/>
            <person name="Copeland A."/>
            <person name="Barry K.W."/>
            <person name="Cichocki N."/>
            <person name="Veneault-Fourrey C."/>
            <person name="LaButti K."/>
            <person name="Lindquist E.A."/>
            <person name="Lipzen A."/>
            <person name="Lundell T."/>
            <person name="Morin E."/>
            <person name="Murat C."/>
            <person name="Sun H."/>
            <person name="Tunlid A."/>
            <person name="Henrissat B."/>
            <person name="Grigoriev I.V."/>
            <person name="Hibbett D.S."/>
            <person name="Martin F."/>
            <person name="Nordberg H.P."/>
            <person name="Cantor M.N."/>
            <person name="Hua S.X."/>
        </authorList>
    </citation>
    <scope>NUCLEOTIDE SEQUENCE [LARGE SCALE GENOMIC DNA]</scope>
    <source>
        <strain evidence="1 2">F 1598</strain>
    </source>
</reference>
<sequence>MPAPVFQRQSYDFFLSSNVCLTALCIHYAQNVAELPILTKSVNKHPRSSTGRKESCQSILIICQRSVVSRRQP</sequence>
<evidence type="ECO:0000313" key="2">
    <source>
        <dbReference type="Proteomes" id="UP000054166"/>
    </source>
</evidence>
<dbReference type="EMBL" id="KN833111">
    <property type="protein sequence ID" value="KIM72712.1"/>
    <property type="molecule type" value="Genomic_DNA"/>
</dbReference>
<name>A0A0C3B5Z0_PILCF</name>
<dbReference type="HOGENOM" id="CLU_2705742_0_0_1"/>
<dbReference type="Proteomes" id="UP000054166">
    <property type="component" value="Unassembled WGS sequence"/>
</dbReference>
<gene>
    <name evidence="1" type="ORF">PILCRDRAFT_738486</name>
</gene>
<keyword evidence="2" id="KW-1185">Reference proteome</keyword>
<organism evidence="1 2">
    <name type="scientific">Piloderma croceum (strain F 1598)</name>
    <dbReference type="NCBI Taxonomy" id="765440"/>
    <lineage>
        <taxon>Eukaryota</taxon>
        <taxon>Fungi</taxon>
        <taxon>Dikarya</taxon>
        <taxon>Basidiomycota</taxon>
        <taxon>Agaricomycotina</taxon>
        <taxon>Agaricomycetes</taxon>
        <taxon>Agaricomycetidae</taxon>
        <taxon>Atheliales</taxon>
        <taxon>Atheliaceae</taxon>
        <taxon>Piloderma</taxon>
    </lineage>
</organism>
<evidence type="ECO:0000313" key="1">
    <source>
        <dbReference type="EMBL" id="KIM72712.1"/>
    </source>
</evidence>
<protein>
    <submittedName>
        <fullName evidence="1">Uncharacterized protein</fullName>
    </submittedName>
</protein>
<proteinExistence type="predicted"/>
<dbReference type="InParanoid" id="A0A0C3B5Z0"/>
<reference evidence="2" key="2">
    <citation type="submission" date="2015-01" db="EMBL/GenBank/DDBJ databases">
        <title>Evolutionary Origins and Diversification of the Mycorrhizal Mutualists.</title>
        <authorList>
            <consortium name="DOE Joint Genome Institute"/>
            <consortium name="Mycorrhizal Genomics Consortium"/>
            <person name="Kohler A."/>
            <person name="Kuo A."/>
            <person name="Nagy L.G."/>
            <person name="Floudas D."/>
            <person name="Copeland A."/>
            <person name="Barry K.W."/>
            <person name="Cichocki N."/>
            <person name="Veneault-Fourrey C."/>
            <person name="LaButti K."/>
            <person name="Lindquist E.A."/>
            <person name="Lipzen A."/>
            <person name="Lundell T."/>
            <person name="Morin E."/>
            <person name="Murat C."/>
            <person name="Riley R."/>
            <person name="Ohm R."/>
            <person name="Sun H."/>
            <person name="Tunlid A."/>
            <person name="Henrissat B."/>
            <person name="Grigoriev I.V."/>
            <person name="Hibbett D.S."/>
            <person name="Martin F."/>
        </authorList>
    </citation>
    <scope>NUCLEOTIDE SEQUENCE [LARGE SCALE GENOMIC DNA]</scope>
    <source>
        <strain evidence="2">F 1598</strain>
    </source>
</reference>